<dbReference type="InterPro" id="IPR013786">
    <property type="entry name" value="AcylCoA_DH/ox_N"/>
</dbReference>
<dbReference type="Pfam" id="PF08028">
    <property type="entry name" value="Acyl-CoA_dh_2"/>
    <property type="match status" value="1"/>
</dbReference>
<dbReference type="GO" id="GO:0050660">
    <property type="term" value="F:flavin adenine dinucleotide binding"/>
    <property type="evidence" value="ECO:0007669"/>
    <property type="project" value="InterPro"/>
</dbReference>
<dbReference type="InterPro" id="IPR037069">
    <property type="entry name" value="AcylCoA_DH/ox_N_sf"/>
</dbReference>
<sequence length="396" mass="41907">MTSTGQLAPGTADVVARAASVAEVLAAQANEVDAQRRLTGQAIRALTEAGMFRLMTPVEFGGYGVDVSTLSEVAKVLARSCASSAWITVIYNGTKMLAAHFSEEARQEVFATDPDAGMASIFAPSGVARQVAGGYRVSGRWPWASGILHARWGIGMAPIVDDGGTPVGAGFALMPTEDLSIEDTWYTVGMRGTGSNTMVAEDVFVPHHRMLAPQNILASPKQTDPSAPQMLRTSPVAGLVSSLAAPMVGVAQVALAFVTAKAPKRAISYTSYPAQIESQVFVKGIGEAAMQIDSAELHLARTTRMIDAAAAEARELTLDERRKVRGDVGHAMNEVCLAFNQLMNLHGSSAFAEVNPLQRMWRDANTGSRHATFATNVNYEVHGGALVGLPPITDLL</sequence>
<dbReference type="InterPro" id="IPR036250">
    <property type="entry name" value="AcylCo_DH-like_C"/>
</dbReference>
<dbReference type="GO" id="GO:0005737">
    <property type="term" value="C:cytoplasm"/>
    <property type="evidence" value="ECO:0007669"/>
    <property type="project" value="TreeGrafter"/>
</dbReference>
<organism evidence="5 6">
    <name type="scientific">Amycolatopsis taiwanensis</name>
    <dbReference type="NCBI Taxonomy" id="342230"/>
    <lineage>
        <taxon>Bacteria</taxon>
        <taxon>Bacillati</taxon>
        <taxon>Actinomycetota</taxon>
        <taxon>Actinomycetes</taxon>
        <taxon>Pseudonocardiales</taxon>
        <taxon>Pseudonocardiaceae</taxon>
        <taxon>Amycolatopsis</taxon>
    </lineage>
</organism>
<protein>
    <submittedName>
        <fullName evidence="5">Acyl-CoA dehydrogenase</fullName>
    </submittedName>
</protein>
<dbReference type="Gene3D" id="2.40.110.10">
    <property type="entry name" value="Butyryl-CoA Dehydrogenase, subunit A, domain 2"/>
    <property type="match status" value="1"/>
</dbReference>
<evidence type="ECO:0000259" key="4">
    <source>
        <dbReference type="Pfam" id="PF08028"/>
    </source>
</evidence>
<dbReference type="InterPro" id="IPR050741">
    <property type="entry name" value="Acyl-CoA_dehydrogenase"/>
</dbReference>
<proteinExistence type="inferred from homology"/>
<dbReference type="PANTHER" id="PTHR48083:SF19">
    <property type="entry name" value="FLAVIN-DEPENDENT MONOOXYGENASE, OXYGENASE SUBUNIT HSAA"/>
    <property type="match status" value="1"/>
</dbReference>
<dbReference type="GO" id="GO:0016712">
    <property type="term" value="F:oxidoreductase activity, acting on paired donors, with incorporation or reduction of molecular oxygen, reduced flavin or flavoprotein as one donor, and incorporation of one atom of oxygen"/>
    <property type="evidence" value="ECO:0007669"/>
    <property type="project" value="TreeGrafter"/>
</dbReference>
<evidence type="ECO:0000259" key="3">
    <source>
        <dbReference type="Pfam" id="PF02771"/>
    </source>
</evidence>
<dbReference type="Pfam" id="PF02771">
    <property type="entry name" value="Acyl-CoA_dh_N"/>
    <property type="match status" value="1"/>
</dbReference>
<dbReference type="Proteomes" id="UP001165136">
    <property type="component" value="Unassembled WGS sequence"/>
</dbReference>
<dbReference type="Gene3D" id="1.20.140.10">
    <property type="entry name" value="Butyryl-CoA Dehydrogenase, subunit A, domain 3"/>
    <property type="match status" value="1"/>
</dbReference>
<dbReference type="PIRSF" id="PIRSF016578">
    <property type="entry name" value="HsaA"/>
    <property type="match status" value="1"/>
</dbReference>
<comment type="similarity">
    <text evidence="2">Belongs to the HpaH/HsaA monooxygenase family.</text>
</comment>
<dbReference type="PANTHER" id="PTHR48083">
    <property type="entry name" value="MEDIUM-CHAIN SPECIFIC ACYL-COA DEHYDROGENASE, MITOCHONDRIAL-RELATED"/>
    <property type="match status" value="1"/>
</dbReference>
<evidence type="ECO:0000313" key="5">
    <source>
        <dbReference type="EMBL" id="GLY64228.1"/>
    </source>
</evidence>
<dbReference type="GO" id="GO:0033539">
    <property type="term" value="P:fatty acid beta-oxidation using acyl-CoA dehydrogenase"/>
    <property type="evidence" value="ECO:0007669"/>
    <property type="project" value="TreeGrafter"/>
</dbReference>
<name>A0A9W6QXD8_9PSEU</name>
<dbReference type="InterPro" id="IPR009100">
    <property type="entry name" value="AcylCoA_DH/oxidase_NM_dom_sf"/>
</dbReference>
<evidence type="ECO:0000313" key="6">
    <source>
        <dbReference type="Proteomes" id="UP001165136"/>
    </source>
</evidence>
<dbReference type="SUPFAM" id="SSF47203">
    <property type="entry name" value="Acyl-CoA dehydrogenase C-terminal domain-like"/>
    <property type="match status" value="1"/>
</dbReference>
<dbReference type="EMBL" id="BSTI01000002">
    <property type="protein sequence ID" value="GLY64228.1"/>
    <property type="molecule type" value="Genomic_DNA"/>
</dbReference>
<feature type="domain" description="Acyl-CoA dehydrogenase/oxidase N-terminal" evidence="3">
    <location>
        <begin position="21"/>
        <end position="109"/>
    </location>
</feature>
<comment type="caution">
    <text evidence="5">The sequence shown here is derived from an EMBL/GenBank/DDBJ whole genome shotgun (WGS) entry which is preliminary data.</text>
</comment>
<dbReference type="SUPFAM" id="SSF56645">
    <property type="entry name" value="Acyl-CoA dehydrogenase NM domain-like"/>
    <property type="match status" value="1"/>
</dbReference>
<dbReference type="InterPro" id="IPR046373">
    <property type="entry name" value="Acyl-CoA_Oxase/DH_mid-dom_sf"/>
</dbReference>
<evidence type="ECO:0000256" key="1">
    <source>
        <dbReference type="ARBA" id="ARBA00023002"/>
    </source>
</evidence>
<accession>A0A9W6QXD8</accession>
<keyword evidence="1" id="KW-0560">Oxidoreductase</keyword>
<dbReference type="InterPro" id="IPR013107">
    <property type="entry name" value="Acyl-CoA_DH_C"/>
</dbReference>
<dbReference type="RefSeq" id="WP_285485931.1">
    <property type="nucleotide sequence ID" value="NZ_BSTI01000002.1"/>
</dbReference>
<dbReference type="AlphaFoldDB" id="A0A9W6QXD8"/>
<gene>
    <name evidence="5" type="ORF">Atai01_08470</name>
</gene>
<evidence type="ECO:0000256" key="2">
    <source>
        <dbReference type="ARBA" id="ARBA00049661"/>
    </source>
</evidence>
<feature type="domain" description="Acyl-CoA dehydrogenase C-terminal" evidence="4">
    <location>
        <begin position="243"/>
        <end position="373"/>
    </location>
</feature>
<keyword evidence="6" id="KW-1185">Reference proteome</keyword>
<dbReference type="Gene3D" id="1.10.540.10">
    <property type="entry name" value="Acyl-CoA dehydrogenase/oxidase, N-terminal domain"/>
    <property type="match status" value="1"/>
</dbReference>
<reference evidence="5" key="1">
    <citation type="submission" date="2023-03" db="EMBL/GenBank/DDBJ databases">
        <title>Amycolatopsis taiwanensis NBRC 103393.</title>
        <authorList>
            <person name="Ichikawa N."/>
            <person name="Sato H."/>
            <person name="Tonouchi N."/>
        </authorList>
    </citation>
    <scope>NUCLEOTIDE SEQUENCE</scope>
    <source>
        <strain evidence="5">NBRC 103393</strain>
    </source>
</reference>
<dbReference type="GO" id="GO:0003995">
    <property type="term" value="F:acyl-CoA dehydrogenase activity"/>
    <property type="evidence" value="ECO:0007669"/>
    <property type="project" value="TreeGrafter"/>
</dbReference>